<dbReference type="Gene3D" id="1.25.40.20">
    <property type="entry name" value="Ankyrin repeat-containing domain"/>
    <property type="match status" value="1"/>
</dbReference>
<sequence length="285" mass="32640">MCDPNVMMTLWEGRERAVRRTDYAGGPIYFRNTFEVCLDFEVYRGLGPVFRKGIGHKYIEEKLNSTPGLLKTEISEPLMVALVKESDDPIKPCTVELVKVLLEHGADPNASFLGTTPCHFFLESYVQRSRLFGRDQNEQNRLGPGLFYDLVDLFARHGADMSISVGNFLAADRLNIEEHWGFCVMPGDVESVPNGPQYRFRFAASAVAVIHHLFEEADRQVDPVRYPQCPPAKRLETIFDRLKPEFIEWARKSSEEVDHAQENFARKTREKYDREQANCKTACLT</sequence>
<comment type="caution">
    <text evidence="1">The sequence shown here is derived from an EMBL/GenBank/DDBJ whole genome shotgun (WGS) entry which is preliminary data.</text>
</comment>
<dbReference type="AlphaFoldDB" id="A0A1Y2A6B7"/>
<organism evidence="1 2">
    <name type="scientific">Clohesyomyces aquaticus</name>
    <dbReference type="NCBI Taxonomy" id="1231657"/>
    <lineage>
        <taxon>Eukaryota</taxon>
        <taxon>Fungi</taxon>
        <taxon>Dikarya</taxon>
        <taxon>Ascomycota</taxon>
        <taxon>Pezizomycotina</taxon>
        <taxon>Dothideomycetes</taxon>
        <taxon>Pleosporomycetidae</taxon>
        <taxon>Pleosporales</taxon>
        <taxon>Lindgomycetaceae</taxon>
        <taxon>Clohesyomyces</taxon>
    </lineage>
</organism>
<protein>
    <recommendedName>
        <fullName evidence="3">Ankyrin repeat-containing domain protein</fullName>
    </recommendedName>
</protein>
<gene>
    <name evidence="1" type="ORF">BCR34DRAFT_596776</name>
</gene>
<evidence type="ECO:0000313" key="1">
    <source>
        <dbReference type="EMBL" id="ORY17595.1"/>
    </source>
</evidence>
<reference evidence="1 2" key="1">
    <citation type="submission" date="2016-07" db="EMBL/GenBank/DDBJ databases">
        <title>Pervasive Adenine N6-methylation of Active Genes in Fungi.</title>
        <authorList>
            <consortium name="DOE Joint Genome Institute"/>
            <person name="Mondo S.J."/>
            <person name="Dannebaum R.O."/>
            <person name="Kuo R.C."/>
            <person name="Labutti K."/>
            <person name="Haridas S."/>
            <person name="Kuo A."/>
            <person name="Salamov A."/>
            <person name="Ahrendt S.R."/>
            <person name="Lipzen A."/>
            <person name="Sullivan W."/>
            <person name="Andreopoulos W.B."/>
            <person name="Clum A."/>
            <person name="Lindquist E."/>
            <person name="Daum C."/>
            <person name="Ramamoorthy G.K."/>
            <person name="Gryganskyi A."/>
            <person name="Culley D."/>
            <person name="Magnuson J.K."/>
            <person name="James T.Y."/>
            <person name="O'Malley M.A."/>
            <person name="Stajich J.E."/>
            <person name="Spatafora J.W."/>
            <person name="Visel A."/>
            <person name="Grigoriev I.V."/>
        </authorList>
    </citation>
    <scope>NUCLEOTIDE SEQUENCE [LARGE SCALE GENOMIC DNA]</scope>
    <source>
        <strain evidence="1 2">CBS 115471</strain>
    </source>
</reference>
<name>A0A1Y2A6B7_9PLEO</name>
<evidence type="ECO:0008006" key="3">
    <source>
        <dbReference type="Google" id="ProtNLM"/>
    </source>
</evidence>
<keyword evidence="2" id="KW-1185">Reference proteome</keyword>
<dbReference type="EMBL" id="MCFA01000011">
    <property type="protein sequence ID" value="ORY17595.1"/>
    <property type="molecule type" value="Genomic_DNA"/>
</dbReference>
<dbReference type="InterPro" id="IPR036770">
    <property type="entry name" value="Ankyrin_rpt-contain_sf"/>
</dbReference>
<accession>A0A1Y2A6B7</accession>
<dbReference type="Proteomes" id="UP000193144">
    <property type="component" value="Unassembled WGS sequence"/>
</dbReference>
<proteinExistence type="predicted"/>
<dbReference type="OrthoDB" id="3246549at2759"/>
<evidence type="ECO:0000313" key="2">
    <source>
        <dbReference type="Proteomes" id="UP000193144"/>
    </source>
</evidence>